<evidence type="ECO:0000313" key="19">
    <source>
        <dbReference type="Proteomes" id="UP000182444"/>
    </source>
</evidence>
<dbReference type="RefSeq" id="XP_499770.1">
    <property type="nucleotide sequence ID" value="XM_499770.3"/>
</dbReference>
<dbReference type="VEuPathDB" id="FungiDB:YALI1_A05116g"/>
<dbReference type="Gene3D" id="1.20.120.1630">
    <property type="match status" value="1"/>
</dbReference>
<keyword evidence="11" id="KW-0560">Oxidoreductase</keyword>
<keyword evidence="12" id="KW-0443">Lipid metabolism</keyword>
<dbReference type="Pfam" id="PF02544">
    <property type="entry name" value="Steroid_dh"/>
    <property type="match status" value="1"/>
</dbReference>
<dbReference type="PROSITE" id="PS50244">
    <property type="entry name" value="S5A_REDUCTASE"/>
    <property type="match status" value="1"/>
</dbReference>
<comment type="catalytic activity">
    <reaction evidence="15">
        <text>a very-long-chain 2,3-saturated fatty acyl-CoA + NADP(+) = a very-long-chain (2E)-enoyl-CoA + NADPH + H(+)</text>
        <dbReference type="Rhea" id="RHEA:14473"/>
        <dbReference type="ChEBI" id="CHEBI:15378"/>
        <dbReference type="ChEBI" id="CHEBI:57783"/>
        <dbReference type="ChEBI" id="CHEBI:58349"/>
        <dbReference type="ChEBI" id="CHEBI:83724"/>
        <dbReference type="ChEBI" id="CHEBI:83728"/>
        <dbReference type="EC" id="1.3.1.93"/>
    </reaction>
</comment>
<evidence type="ECO:0000256" key="14">
    <source>
        <dbReference type="ARBA" id="ARBA00023160"/>
    </source>
</evidence>
<keyword evidence="6" id="KW-0812">Transmembrane</keyword>
<dbReference type="InterPro" id="IPR001104">
    <property type="entry name" value="3-oxo-5_a-steroid_4-DH_C"/>
</dbReference>
<keyword evidence="14" id="KW-0275">Fatty acid biosynthesis</keyword>
<evidence type="ECO:0000256" key="7">
    <source>
        <dbReference type="ARBA" id="ARBA00022824"/>
    </source>
</evidence>
<evidence type="ECO:0000256" key="13">
    <source>
        <dbReference type="ARBA" id="ARBA00023136"/>
    </source>
</evidence>
<evidence type="ECO:0000256" key="16">
    <source>
        <dbReference type="ARBA" id="ARBA00058640"/>
    </source>
</evidence>
<evidence type="ECO:0000313" key="18">
    <source>
        <dbReference type="EMBL" id="AOW00270.1"/>
    </source>
</evidence>
<dbReference type="GO" id="GO:0102758">
    <property type="term" value="F:very-long-chain enoyl-CoA reductase activity"/>
    <property type="evidence" value="ECO:0007669"/>
    <property type="project" value="UniProtKB-EC"/>
</dbReference>
<keyword evidence="5" id="KW-0444">Lipid biosynthesis</keyword>
<dbReference type="Proteomes" id="UP000182444">
    <property type="component" value="Chromosome 1A"/>
</dbReference>
<evidence type="ECO:0000256" key="3">
    <source>
        <dbReference type="ARBA" id="ARBA00007742"/>
    </source>
</evidence>
<dbReference type="KEGG" id="yli:2906140"/>
<comment type="similarity">
    <text evidence="3">Belongs to the steroid 5-alpha reductase family.</text>
</comment>
<keyword evidence="13" id="KW-0472">Membrane</keyword>
<evidence type="ECO:0000256" key="5">
    <source>
        <dbReference type="ARBA" id="ARBA00022516"/>
    </source>
</evidence>
<keyword evidence="10" id="KW-1133">Transmembrane helix</keyword>
<evidence type="ECO:0000256" key="2">
    <source>
        <dbReference type="ARBA" id="ARBA00005194"/>
    </source>
</evidence>
<dbReference type="InterPro" id="IPR039357">
    <property type="entry name" value="SRD5A/TECR"/>
</dbReference>
<dbReference type="GO" id="GO:0042761">
    <property type="term" value="P:very long-chain fatty acid biosynthetic process"/>
    <property type="evidence" value="ECO:0007669"/>
    <property type="project" value="TreeGrafter"/>
</dbReference>
<dbReference type="EC" id="1.3.1.93" evidence="4"/>
<evidence type="ECO:0000256" key="11">
    <source>
        <dbReference type="ARBA" id="ARBA00023002"/>
    </source>
</evidence>
<evidence type="ECO:0000259" key="17">
    <source>
        <dbReference type="Pfam" id="PF02544"/>
    </source>
</evidence>
<dbReference type="GeneID" id="2906140"/>
<evidence type="ECO:0000256" key="12">
    <source>
        <dbReference type="ARBA" id="ARBA00023098"/>
    </source>
</evidence>
<evidence type="ECO:0000256" key="9">
    <source>
        <dbReference type="ARBA" id="ARBA00022857"/>
    </source>
</evidence>
<dbReference type="eggNOG" id="KOG1639">
    <property type="taxonomic scope" value="Eukaryota"/>
</dbReference>
<evidence type="ECO:0000256" key="15">
    <source>
        <dbReference type="ARBA" id="ARBA00051495"/>
    </source>
</evidence>
<evidence type="ECO:0000256" key="1">
    <source>
        <dbReference type="ARBA" id="ARBA00004477"/>
    </source>
</evidence>
<evidence type="ECO:0000256" key="4">
    <source>
        <dbReference type="ARBA" id="ARBA00012530"/>
    </source>
</evidence>
<comment type="pathway">
    <text evidence="2">Lipid metabolism; fatty acid biosynthesis.</text>
</comment>
<organism evidence="18 19">
    <name type="scientific">Yarrowia lipolytica</name>
    <name type="common">Candida lipolytica</name>
    <dbReference type="NCBI Taxonomy" id="4952"/>
    <lineage>
        <taxon>Eukaryota</taxon>
        <taxon>Fungi</taxon>
        <taxon>Dikarya</taxon>
        <taxon>Ascomycota</taxon>
        <taxon>Saccharomycotina</taxon>
        <taxon>Dipodascomycetes</taxon>
        <taxon>Dipodascales</taxon>
        <taxon>Dipodascales incertae sedis</taxon>
        <taxon>Yarrowia</taxon>
    </lineage>
</organism>
<keyword evidence="9" id="KW-0521">NADP</keyword>
<feature type="domain" description="3-oxo-5-alpha-steroid 4-dehydrogenase C-terminal" evidence="17">
    <location>
        <begin position="162"/>
        <end position="327"/>
    </location>
</feature>
<protein>
    <recommendedName>
        <fullName evidence="4">very-long-chain enoyl-CoA reductase</fullName>
        <ecNumber evidence="4">1.3.1.93</ecNumber>
    </recommendedName>
</protein>
<dbReference type="EMBL" id="CP017553">
    <property type="protein sequence ID" value="AOW00270.1"/>
    <property type="molecule type" value="Genomic_DNA"/>
</dbReference>
<dbReference type="PANTHER" id="PTHR10556">
    <property type="entry name" value="3-OXO-5-ALPHA-STEROID 4-DEHYDROGENASE"/>
    <property type="match status" value="1"/>
</dbReference>
<proteinExistence type="inferred from homology"/>
<evidence type="ECO:0000256" key="6">
    <source>
        <dbReference type="ARBA" id="ARBA00022692"/>
    </source>
</evidence>
<name>A0A1D8N3T4_YARLL</name>
<comment type="function">
    <text evidence="16">Catalyzes the last of the four reactions of the long-chain fatty acids elongation cycle. This endoplasmic reticulum-bound enzymatic process, allows the addition of 2 carbons to the chain of long- and very long-chain fatty acids/VLCFAs per cycle. This enzyme reduces the trans-2,3-enoyl-CoA fatty acid intermediate to an acyl-CoA that can be further elongated by entering a new cycle of elongation. Thereby, it participates in the production of VLCFAs of different chain lengths that are involved in multiple biological processes as precursors of membrane lipids and lipid mediators.</text>
</comment>
<dbReference type="GO" id="GO:0005789">
    <property type="term" value="C:endoplasmic reticulum membrane"/>
    <property type="evidence" value="ECO:0007669"/>
    <property type="project" value="UniProtKB-SubCell"/>
</dbReference>
<dbReference type="OrthoDB" id="540503at2759"/>
<evidence type="ECO:0000256" key="8">
    <source>
        <dbReference type="ARBA" id="ARBA00022832"/>
    </source>
</evidence>
<evidence type="ECO:0000256" key="10">
    <source>
        <dbReference type="ARBA" id="ARBA00022989"/>
    </source>
</evidence>
<dbReference type="VEuPathDB" id="FungiDB:YALI0_A04983g"/>
<gene>
    <name evidence="18" type="ORF">YALI1_A05116g</name>
</gene>
<sequence length="327" mass="37655">MVNLSLRPRPAKAKFKGLPANLEVSPEDTVASVVAKLSAATKLSKSRIRLTVADEENGGAPGAKKKHIVLKPEHAVGDYLFSDSPVVFVKDLGPQIPWRTVFILEYLGPLLAHPIIFFGQKFFYRQSFEYTFAQKLVFTLCMLHFLKREIETIYIHKFSSATMPLFNLFKNSGYYWFIAGFNLAFFVYAPASFSSPQAPLWKRFLFSTGFFERTPLFLNLMAALWLWGETSNFWTHFNLASLRNDGSKDHKIPFGYGFNLVSCPNYFFEVVSWIAIALMCGNWSAYVFTAIGFGQMYVWAVQKHRRYKREFGDRYPRNRKVMVPFLL</sequence>
<keyword evidence="7" id="KW-0256">Endoplasmic reticulum</keyword>
<accession>A0A1D8N3T4</accession>
<dbReference type="PANTHER" id="PTHR10556:SF28">
    <property type="entry name" value="VERY-LONG-CHAIN ENOYL-COA REDUCTASE"/>
    <property type="match status" value="1"/>
</dbReference>
<comment type="subcellular location">
    <subcellularLocation>
        <location evidence="1">Endoplasmic reticulum membrane</location>
        <topology evidence="1">Multi-pass membrane protein</topology>
    </subcellularLocation>
</comment>
<dbReference type="OMA" id="ATMPIFN"/>
<keyword evidence="8" id="KW-0276">Fatty acid metabolism</keyword>
<reference evidence="18 19" key="1">
    <citation type="journal article" date="2016" name="PLoS ONE">
        <title>Sequence Assembly of Yarrowia lipolytica Strain W29/CLIB89 Shows Transposable Element Diversity.</title>
        <authorList>
            <person name="Magnan C."/>
            <person name="Yu J."/>
            <person name="Chang I."/>
            <person name="Jahn E."/>
            <person name="Kanomata Y."/>
            <person name="Wu J."/>
            <person name="Zeller M."/>
            <person name="Oakes M."/>
            <person name="Baldi P."/>
            <person name="Sandmeyer S."/>
        </authorList>
    </citation>
    <scope>NUCLEOTIDE SEQUENCE [LARGE SCALE GENOMIC DNA]</scope>
    <source>
        <strain evidence="19">CLIB89(W29)</strain>
    </source>
</reference>
<dbReference type="FunFam" id="1.20.120.1630:FF:000010">
    <property type="entry name" value="Steroid alpha reductase family protein"/>
    <property type="match status" value="1"/>
</dbReference>
<dbReference type="AlphaFoldDB" id="A0A1D8N3T4"/>